<dbReference type="Pfam" id="PF07801">
    <property type="entry name" value="DUF1647"/>
    <property type="match status" value="1"/>
</dbReference>
<comment type="caution">
    <text evidence="2">The sequence shown here is derived from an EMBL/GenBank/DDBJ whole genome shotgun (WGS) entry which is preliminary data.</text>
</comment>
<dbReference type="OrthoDB" id="5858000at2759"/>
<accession>A0A016RUP1</accession>
<name>A0A016RUP1_9BILA</name>
<proteinExistence type="predicted"/>
<dbReference type="Proteomes" id="UP000024635">
    <property type="component" value="Unassembled WGS sequence"/>
</dbReference>
<sequence>MSSSVIIRWIHPLLSKQASEESRSTGRRISLGHVTNACRKTLHILLLGFMALCTLYAYNSTTYPLFTRKNFVDDECVCQYKNISYDFCYHLPQNRSIKGRRFNCEIASHLERLGLLTNRNTIDASEEVLPTPAFVTAMSENHYQEGLTLIANIRSHWPGQKITIYDLGLSAATLTALSVSIFSFGNPFLVLKSYWNTNLAPSLALSIVKGKSKRGIGNWLTLEALTENTCRTLRIEPLIATSALFCDRFIDICTWNLHIPFGSEFDGDSLPKIDKTDFRTNGKKPERCTAGHNSESKGVGFMCVRRLDREI</sequence>
<dbReference type="InterPro" id="IPR012444">
    <property type="entry name" value="DUF1647"/>
</dbReference>
<feature type="transmembrane region" description="Helical" evidence="1">
    <location>
        <begin position="41"/>
        <end position="58"/>
    </location>
</feature>
<organism evidence="2 3">
    <name type="scientific">Ancylostoma ceylanicum</name>
    <dbReference type="NCBI Taxonomy" id="53326"/>
    <lineage>
        <taxon>Eukaryota</taxon>
        <taxon>Metazoa</taxon>
        <taxon>Ecdysozoa</taxon>
        <taxon>Nematoda</taxon>
        <taxon>Chromadorea</taxon>
        <taxon>Rhabditida</taxon>
        <taxon>Rhabditina</taxon>
        <taxon>Rhabditomorpha</taxon>
        <taxon>Strongyloidea</taxon>
        <taxon>Ancylostomatidae</taxon>
        <taxon>Ancylostomatinae</taxon>
        <taxon>Ancylostoma</taxon>
    </lineage>
</organism>
<protein>
    <submittedName>
        <fullName evidence="2">Uncharacterized protein</fullName>
    </submittedName>
</protein>
<keyword evidence="3" id="KW-1185">Reference proteome</keyword>
<keyword evidence="1" id="KW-0472">Membrane</keyword>
<gene>
    <name evidence="2" type="primary">Acey_s0375.g224</name>
    <name evidence="2" type="ORF">Y032_0375g224</name>
</gene>
<keyword evidence="1" id="KW-1133">Transmembrane helix</keyword>
<reference evidence="3" key="1">
    <citation type="journal article" date="2015" name="Nat. Genet.">
        <title>The genome and transcriptome of the zoonotic hookworm Ancylostoma ceylanicum identify infection-specific gene families.</title>
        <authorList>
            <person name="Schwarz E.M."/>
            <person name="Hu Y."/>
            <person name="Antoshechkin I."/>
            <person name="Miller M.M."/>
            <person name="Sternberg P.W."/>
            <person name="Aroian R.V."/>
        </authorList>
    </citation>
    <scope>NUCLEOTIDE SEQUENCE</scope>
    <source>
        <strain evidence="3">HY135</strain>
    </source>
</reference>
<dbReference type="PANTHER" id="PTHR31389:SF4">
    <property type="entry name" value="LD39211P"/>
    <property type="match status" value="1"/>
</dbReference>
<dbReference type="AlphaFoldDB" id="A0A016RUP1"/>
<keyword evidence="1" id="KW-0812">Transmembrane</keyword>
<evidence type="ECO:0000313" key="3">
    <source>
        <dbReference type="Proteomes" id="UP000024635"/>
    </source>
</evidence>
<evidence type="ECO:0000313" key="2">
    <source>
        <dbReference type="EMBL" id="EYB81704.1"/>
    </source>
</evidence>
<evidence type="ECO:0000256" key="1">
    <source>
        <dbReference type="SAM" id="Phobius"/>
    </source>
</evidence>
<dbReference type="PANTHER" id="PTHR31389">
    <property type="entry name" value="LD39211P"/>
    <property type="match status" value="1"/>
</dbReference>
<dbReference type="EMBL" id="JARK01001711">
    <property type="protein sequence ID" value="EYB81704.1"/>
    <property type="molecule type" value="Genomic_DNA"/>
</dbReference>